<keyword evidence="1" id="KW-0732">Signal</keyword>
<dbReference type="Pfam" id="PF04389">
    <property type="entry name" value="Peptidase_M28"/>
    <property type="match status" value="1"/>
</dbReference>
<feature type="signal peptide" evidence="1">
    <location>
        <begin position="1"/>
        <end position="23"/>
    </location>
</feature>
<comment type="caution">
    <text evidence="3">The sequence shown here is derived from an EMBL/GenBank/DDBJ whole genome shotgun (WGS) entry which is preliminary data.</text>
</comment>
<dbReference type="GO" id="GO:0008235">
    <property type="term" value="F:metalloexopeptidase activity"/>
    <property type="evidence" value="ECO:0007669"/>
    <property type="project" value="InterPro"/>
</dbReference>
<gene>
    <name evidence="3" type="ORF">GCM10010123_29510</name>
</gene>
<accession>A0A8J3B5T9</accession>
<evidence type="ECO:0000313" key="3">
    <source>
        <dbReference type="EMBL" id="GGJ97606.1"/>
    </source>
</evidence>
<feature type="domain" description="Peptidase M28" evidence="2">
    <location>
        <begin position="94"/>
        <end position="297"/>
    </location>
</feature>
<dbReference type="AlphaFoldDB" id="A0A8J3B5T9"/>
<dbReference type="PANTHER" id="PTHR12147">
    <property type="entry name" value="METALLOPEPTIDASE M28 FAMILY MEMBER"/>
    <property type="match status" value="1"/>
</dbReference>
<dbReference type="GO" id="GO:0006508">
    <property type="term" value="P:proteolysis"/>
    <property type="evidence" value="ECO:0007669"/>
    <property type="project" value="InterPro"/>
</dbReference>
<dbReference type="PANTHER" id="PTHR12147:SF26">
    <property type="entry name" value="PEPTIDASE M28 DOMAIN-CONTAINING PROTEIN"/>
    <property type="match status" value="1"/>
</dbReference>
<keyword evidence="4" id="KW-1185">Reference proteome</keyword>
<sequence>MRRSAVPMAIALLLTGAAAPAAARPAPADIPTITLESLRAHLATFARITAENGGHRLTGSPGEVALRQHVAGALRAAGYEVSTQGCPPKCKGVNLFADSTGGDPQRLYLFGAHLDSVSTTPGLNDNAAAVATVLETALVLAERKPALAARVRFAFWGDEEPGMVGSLHYVRGLDAAARARIKGYLNFEMVGSPNGGYFVNNPATPLGTLFREYYDARGVPVEESVELARRSDNVGFDTAGLPATGVNGGAGAKKTEAQAGKWGGTAGQPYDGCYHRACDTAANVDPVALTHAANAQLTALYKLAVAR</sequence>
<evidence type="ECO:0000256" key="1">
    <source>
        <dbReference type="SAM" id="SignalP"/>
    </source>
</evidence>
<dbReference type="InterPro" id="IPR045175">
    <property type="entry name" value="M28_fam"/>
</dbReference>
<feature type="chain" id="PRO_5038339655" description="Peptidase M28 domain-containing protein" evidence="1">
    <location>
        <begin position="24"/>
        <end position="307"/>
    </location>
</feature>
<organism evidence="3 4">
    <name type="scientific">Pilimelia anulata</name>
    <dbReference type="NCBI Taxonomy" id="53371"/>
    <lineage>
        <taxon>Bacteria</taxon>
        <taxon>Bacillati</taxon>
        <taxon>Actinomycetota</taxon>
        <taxon>Actinomycetes</taxon>
        <taxon>Micromonosporales</taxon>
        <taxon>Micromonosporaceae</taxon>
        <taxon>Pilimelia</taxon>
    </lineage>
</organism>
<evidence type="ECO:0000313" key="4">
    <source>
        <dbReference type="Proteomes" id="UP000649739"/>
    </source>
</evidence>
<dbReference type="RefSeq" id="WP_189170729.1">
    <property type="nucleotide sequence ID" value="NZ_BMQB01000006.1"/>
</dbReference>
<proteinExistence type="predicted"/>
<dbReference type="SUPFAM" id="SSF53187">
    <property type="entry name" value="Zn-dependent exopeptidases"/>
    <property type="match status" value="1"/>
</dbReference>
<protein>
    <recommendedName>
        <fullName evidence="2">Peptidase M28 domain-containing protein</fullName>
    </recommendedName>
</protein>
<evidence type="ECO:0000259" key="2">
    <source>
        <dbReference type="Pfam" id="PF04389"/>
    </source>
</evidence>
<dbReference type="InterPro" id="IPR007484">
    <property type="entry name" value="Peptidase_M28"/>
</dbReference>
<dbReference type="EMBL" id="BMQB01000006">
    <property type="protein sequence ID" value="GGJ97606.1"/>
    <property type="molecule type" value="Genomic_DNA"/>
</dbReference>
<dbReference type="Gene3D" id="3.40.630.10">
    <property type="entry name" value="Zn peptidases"/>
    <property type="match status" value="1"/>
</dbReference>
<name>A0A8J3B5T9_9ACTN</name>
<reference evidence="3" key="1">
    <citation type="journal article" date="2014" name="Int. J. Syst. Evol. Microbiol.">
        <title>Complete genome sequence of Corynebacterium casei LMG S-19264T (=DSM 44701T), isolated from a smear-ripened cheese.</title>
        <authorList>
            <consortium name="US DOE Joint Genome Institute (JGI-PGF)"/>
            <person name="Walter F."/>
            <person name="Albersmeier A."/>
            <person name="Kalinowski J."/>
            <person name="Ruckert C."/>
        </authorList>
    </citation>
    <scope>NUCLEOTIDE SEQUENCE</scope>
    <source>
        <strain evidence="3">JCM 3090</strain>
    </source>
</reference>
<dbReference type="Proteomes" id="UP000649739">
    <property type="component" value="Unassembled WGS sequence"/>
</dbReference>
<reference evidence="3" key="2">
    <citation type="submission" date="2020-09" db="EMBL/GenBank/DDBJ databases">
        <authorList>
            <person name="Sun Q."/>
            <person name="Ohkuma M."/>
        </authorList>
    </citation>
    <scope>NUCLEOTIDE SEQUENCE</scope>
    <source>
        <strain evidence="3">JCM 3090</strain>
    </source>
</reference>